<dbReference type="Proteomes" id="UP000187059">
    <property type="component" value="Chromosome"/>
</dbReference>
<dbReference type="GO" id="GO:0005886">
    <property type="term" value="C:plasma membrane"/>
    <property type="evidence" value="ECO:0007669"/>
    <property type="project" value="UniProtKB-SubCell"/>
</dbReference>
<feature type="domain" description="Tripartite ATP-independent periplasmic transporters DctQ component" evidence="10">
    <location>
        <begin position="24"/>
        <end position="147"/>
    </location>
</feature>
<dbReference type="Pfam" id="PF04290">
    <property type="entry name" value="DctQ"/>
    <property type="match status" value="1"/>
</dbReference>
<dbReference type="KEGG" id="paby:Ga0080574_TMP3263"/>
<proteinExistence type="inferred from homology"/>
<keyword evidence="6" id="KW-1133">Transmembrane helix</keyword>
<evidence type="ECO:0000256" key="8">
    <source>
        <dbReference type="ARBA" id="ARBA00038436"/>
    </source>
</evidence>
<accession>A0A1P8UW18</accession>
<keyword evidence="2 9" id="KW-0813">Transport</keyword>
<keyword evidence="4 9" id="KW-0997">Cell inner membrane</keyword>
<keyword evidence="7" id="KW-0472">Membrane</keyword>
<organism evidence="11 12">
    <name type="scientific">Salipiger abyssi</name>
    <dbReference type="NCBI Taxonomy" id="1250539"/>
    <lineage>
        <taxon>Bacteria</taxon>
        <taxon>Pseudomonadati</taxon>
        <taxon>Pseudomonadota</taxon>
        <taxon>Alphaproteobacteria</taxon>
        <taxon>Rhodobacterales</taxon>
        <taxon>Roseobacteraceae</taxon>
        <taxon>Salipiger</taxon>
    </lineage>
</organism>
<evidence type="ECO:0000256" key="6">
    <source>
        <dbReference type="ARBA" id="ARBA00022989"/>
    </source>
</evidence>
<dbReference type="GO" id="GO:0022857">
    <property type="term" value="F:transmembrane transporter activity"/>
    <property type="evidence" value="ECO:0007669"/>
    <property type="project" value="UniProtKB-UniRule"/>
</dbReference>
<gene>
    <name evidence="11" type="ORF">Ga0080574_TMP3263</name>
</gene>
<evidence type="ECO:0000256" key="9">
    <source>
        <dbReference type="RuleBase" id="RU369079"/>
    </source>
</evidence>
<evidence type="ECO:0000313" key="12">
    <source>
        <dbReference type="Proteomes" id="UP000187059"/>
    </source>
</evidence>
<dbReference type="GO" id="GO:0015740">
    <property type="term" value="P:C4-dicarboxylate transport"/>
    <property type="evidence" value="ECO:0007669"/>
    <property type="project" value="TreeGrafter"/>
</dbReference>
<dbReference type="EMBL" id="CP015093">
    <property type="protein sequence ID" value="APZ53597.1"/>
    <property type="molecule type" value="Genomic_DNA"/>
</dbReference>
<dbReference type="PANTHER" id="PTHR35011">
    <property type="entry name" value="2,3-DIKETO-L-GULONATE TRAP TRANSPORTER SMALL PERMEASE PROTEIN YIAM"/>
    <property type="match status" value="1"/>
</dbReference>
<comment type="subcellular location">
    <subcellularLocation>
        <location evidence="1 9">Cell inner membrane</location>
        <topology evidence="1 9">Multi-pass membrane protein</topology>
    </subcellularLocation>
</comment>
<dbReference type="AlphaFoldDB" id="A0A1P8UW18"/>
<evidence type="ECO:0000259" key="10">
    <source>
        <dbReference type="Pfam" id="PF04290"/>
    </source>
</evidence>
<dbReference type="InterPro" id="IPR007387">
    <property type="entry name" value="TRAP_DctQ"/>
</dbReference>
<comment type="similarity">
    <text evidence="8 9">Belongs to the TRAP transporter small permease family.</text>
</comment>
<evidence type="ECO:0000256" key="3">
    <source>
        <dbReference type="ARBA" id="ARBA00022475"/>
    </source>
</evidence>
<evidence type="ECO:0000256" key="5">
    <source>
        <dbReference type="ARBA" id="ARBA00022692"/>
    </source>
</evidence>
<sequence length="164" mass="17740">MFRKFDAGVLLLTKAAVVALLFVMFGATLAGVFFRYVLDDALTWSEEVARYSMVWLSFLGGGLVFREGGHVAVDLLLAHLPSRRLRLAVTLLAQVLVMAVLAVVLWQGVILMARGQYMTTAALRLPMYVPYAALPVGAGLMIYHLLVTGRGLIASDTDDANAPG</sequence>
<name>A0A1P8UW18_9RHOB</name>
<protein>
    <recommendedName>
        <fullName evidence="9">TRAP transporter small permease protein</fullName>
    </recommendedName>
</protein>
<comment type="subunit">
    <text evidence="9">The complex comprises the extracytoplasmic solute receptor protein and the two transmembrane proteins.</text>
</comment>
<evidence type="ECO:0000256" key="4">
    <source>
        <dbReference type="ARBA" id="ARBA00022519"/>
    </source>
</evidence>
<comment type="function">
    <text evidence="9">Part of the tripartite ATP-independent periplasmic (TRAP) transport system.</text>
</comment>
<keyword evidence="3" id="KW-1003">Cell membrane</keyword>
<evidence type="ECO:0000313" key="11">
    <source>
        <dbReference type="EMBL" id="APZ53597.1"/>
    </source>
</evidence>
<dbReference type="STRING" id="1250539.Ga0080574_TMP3263"/>
<evidence type="ECO:0000256" key="7">
    <source>
        <dbReference type="ARBA" id="ARBA00023136"/>
    </source>
</evidence>
<reference evidence="11 12" key="1">
    <citation type="submission" date="2016-04" db="EMBL/GenBank/DDBJ databases">
        <title>Deep-sea bacteria in the southern Pacific.</title>
        <authorList>
            <person name="Tang K."/>
        </authorList>
    </citation>
    <scope>NUCLEOTIDE SEQUENCE [LARGE SCALE GENOMIC DNA]</scope>
    <source>
        <strain evidence="11 12">JLT2014</strain>
    </source>
</reference>
<dbReference type="InterPro" id="IPR055348">
    <property type="entry name" value="DctQ"/>
</dbReference>
<dbReference type="RefSeq" id="WP_076702183.1">
    <property type="nucleotide sequence ID" value="NZ_CP015093.1"/>
</dbReference>
<dbReference type="PANTHER" id="PTHR35011:SF11">
    <property type="entry name" value="TRAP TRANSPORTER SMALL PERMEASE PROTEIN"/>
    <property type="match status" value="1"/>
</dbReference>
<keyword evidence="12" id="KW-1185">Reference proteome</keyword>
<dbReference type="OrthoDB" id="4964541at2"/>
<evidence type="ECO:0000256" key="2">
    <source>
        <dbReference type="ARBA" id="ARBA00022448"/>
    </source>
</evidence>
<evidence type="ECO:0000256" key="1">
    <source>
        <dbReference type="ARBA" id="ARBA00004429"/>
    </source>
</evidence>
<keyword evidence="5" id="KW-0812">Transmembrane</keyword>